<dbReference type="AlphaFoldDB" id="A0A4Q9HIQ3"/>
<organism evidence="9 10">
    <name type="scientific">Streptomyces kasugaensis</name>
    <dbReference type="NCBI Taxonomy" id="1946"/>
    <lineage>
        <taxon>Bacteria</taxon>
        <taxon>Bacillati</taxon>
        <taxon>Actinomycetota</taxon>
        <taxon>Actinomycetes</taxon>
        <taxon>Kitasatosporales</taxon>
        <taxon>Streptomycetaceae</taxon>
        <taxon>Streptomyces</taxon>
    </lineage>
</organism>
<feature type="compositionally biased region" description="Gly residues" evidence="8">
    <location>
        <begin position="72"/>
        <end position="95"/>
    </location>
</feature>
<keyword evidence="10" id="KW-1185">Reference proteome</keyword>
<comment type="caution">
    <text evidence="9">The sequence shown here is derived from an EMBL/GenBank/DDBJ whole genome shotgun (WGS) entry which is preliminary data.</text>
</comment>
<evidence type="ECO:0000313" key="10">
    <source>
        <dbReference type="Proteomes" id="UP000292452"/>
    </source>
</evidence>
<dbReference type="GO" id="GO:0046872">
    <property type="term" value="F:metal ion binding"/>
    <property type="evidence" value="ECO:0007669"/>
    <property type="project" value="UniProtKB-KW"/>
</dbReference>
<protein>
    <submittedName>
        <fullName evidence="9">Ferredoxin</fullName>
    </submittedName>
</protein>
<keyword evidence="6" id="KW-0411">Iron-sulfur</keyword>
<keyword evidence="4" id="KW-0249">Electron transport</keyword>
<proteinExistence type="predicted"/>
<dbReference type="Pfam" id="PF13459">
    <property type="entry name" value="Fer4_15"/>
    <property type="match status" value="1"/>
</dbReference>
<evidence type="ECO:0000256" key="2">
    <source>
        <dbReference type="ARBA" id="ARBA00022448"/>
    </source>
</evidence>
<accession>A0A4Q9HIQ3</accession>
<gene>
    <name evidence="9" type="ORF">EYS09_38165</name>
</gene>
<dbReference type="Proteomes" id="UP000292452">
    <property type="component" value="Unassembled WGS sequence"/>
</dbReference>
<evidence type="ECO:0000313" key="9">
    <source>
        <dbReference type="EMBL" id="TBO54504.1"/>
    </source>
</evidence>
<feature type="region of interest" description="Disordered" evidence="8">
    <location>
        <begin position="65"/>
        <end position="95"/>
    </location>
</feature>
<name>A0A4Q9HIQ3_STRKA</name>
<keyword evidence="3" id="KW-0479">Metal-binding</keyword>
<evidence type="ECO:0000256" key="8">
    <source>
        <dbReference type="SAM" id="MobiDB-lite"/>
    </source>
</evidence>
<sequence length="95" mass="9406">MQIVVDLNRCQGYAQCVFLAPRVFELHGEEALMYAPAVPGEQHEHVRRAAAACPVQAILVGAPAGDGAAPSGAGGPADAGPSSGAGGGRAGVDGR</sequence>
<dbReference type="PANTHER" id="PTHR36923:SF3">
    <property type="entry name" value="FERREDOXIN"/>
    <property type="match status" value="1"/>
</dbReference>
<evidence type="ECO:0000256" key="4">
    <source>
        <dbReference type="ARBA" id="ARBA00022982"/>
    </source>
</evidence>
<keyword evidence="5" id="KW-0408">Iron</keyword>
<dbReference type="PANTHER" id="PTHR36923">
    <property type="entry name" value="FERREDOXIN"/>
    <property type="match status" value="1"/>
</dbReference>
<comment type="cofactor">
    <cofactor evidence="1">
        <name>[3Fe-4S] cluster</name>
        <dbReference type="ChEBI" id="CHEBI:21137"/>
    </cofactor>
</comment>
<dbReference type="Gene3D" id="3.30.70.20">
    <property type="match status" value="1"/>
</dbReference>
<evidence type="ECO:0000256" key="3">
    <source>
        <dbReference type="ARBA" id="ARBA00022723"/>
    </source>
</evidence>
<keyword evidence="7" id="KW-0003">3Fe-4S</keyword>
<dbReference type="EMBL" id="SIXH01000849">
    <property type="protein sequence ID" value="TBO54504.1"/>
    <property type="molecule type" value="Genomic_DNA"/>
</dbReference>
<evidence type="ECO:0000256" key="7">
    <source>
        <dbReference type="ARBA" id="ARBA00023291"/>
    </source>
</evidence>
<evidence type="ECO:0000256" key="5">
    <source>
        <dbReference type="ARBA" id="ARBA00023004"/>
    </source>
</evidence>
<dbReference type="InterPro" id="IPR051269">
    <property type="entry name" value="Fe-S_cluster_ET"/>
</dbReference>
<dbReference type="GO" id="GO:0051538">
    <property type="term" value="F:3 iron, 4 sulfur cluster binding"/>
    <property type="evidence" value="ECO:0007669"/>
    <property type="project" value="UniProtKB-KW"/>
</dbReference>
<reference evidence="9 10" key="1">
    <citation type="submission" date="2019-02" db="EMBL/GenBank/DDBJ databases">
        <title>Draft Genome Sequence of Streptomyces sp. AM-2504, identified by 16S rRNA comparative analysis as a Streptomyces Kasugaensis strain.</title>
        <authorList>
            <person name="Napolioni V."/>
            <person name="Giuliodori A.M."/>
            <person name="Spurio R."/>
            <person name="Fabbretti A."/>
        </authorList>
    </citation>
    <scope>NUCLEOTIDE SEQUENCE [LARGE SCALE GENOMIC DNA]</scope>
    <source>
        <strain evidence="9 10">AM-2504</strain>
    </source>
</reference>
<evidence type="ECO:0000256" key="1">
    <source>
        <dbReference type="ARBA" id="ARBA00001927"/>
    </source>
</evidence>
<evidence type="ECO:0000256" key="6">
    <source>
        <dbReference type="ARBA" id="ARBA00023014"/>
    </source>
</evidence>
<dbReference type="SUPFAM" id="SSF54862">
    <property type="entry name" value="4Fe-4S ferredoxins"/>
    <property type="match status" value="1"/>
</dbReference>
<keyword evidence="2" id="KW-0813">Transport</keyword>